<proteinExistence type="predicted"/>
<reference evidence="2 3" key="1">
    <citation type="submission" date="2018-06" db="EMBL/GenBank/DDBJ databases">
        <title>Genomic Encyclopedia of Type Strains, Phase III (KMG-III): the genomes of soil and plant-associated and newly described type strains.</title>
        <authorList>
            <person name="Whitman W."/>
        </authorList>
    </citation>
    <scope>NUCLEOTIDE SEQUENCE [LARGE SCALE GENOMIC DNA]</scope>
    <source>
        <strain evidence="2 3">CGMCC 1.12398</strain>
    </source>
</reference>
<protein>
    <submittedName>
        <fullName evidence="2">Uncharacterized protein</fullName>
    </submittedName>
</protein>
<gene>
    <name evidence="2" type="ORF">B0I03_1174</name>
</gene>
<feature type="signal peptide" evidence="1">
    <location>
        <begin position="1"/>
        <end position="20"/>
    </location>
</feature>
<keyword evidence="1" id="KW-0732">Signal</keyword>
<dbReference type="Proteomes" id="UP000249620">
    <property type="component" value="Unassembled WGS sequence"/>
</dbReference>
<feature type="chain" id="PRO_5016287631" evidence="1">
    <location>
        <begin position="21"/>
        <end position="59"/>
    </location>
</feature>
<sequence>MKTKTIVIVALLLKSFLVDAQQVKIKRADKDFEKFAYVDAIKTYEKVAEKGYKSVELFQ</sequence>
<comment type="caution">
    <text evidence="2">The sequence shown here is derived from an EMBL/GenBank/DDBJ whole genome shotgun (WGS) entry which is preliminary data.</text>
</comment>
<evidence type="ECO:0000313" key="2">
    <source>
        <dbReference type="EMBL" id="RAK19083.1"/>
    </source>
</evidence>
<feature type="non-terminal residue" evidence="2">
    <location>
        <position position="59"/>
    </location>
</feature>
<dbReference type="AlphaFoldDB" id="A0A327YDP3"/>
<evidence type="ECO:0000313" key="3">
    <source>
        <dbReference type="Proteomes" id="UP000249620"/>
    </source>
</evidence>
<name>A0A327YDP3_9FLAO</name>
<dbReference type="EMBL" id="QLMI01000017">
    <property type="protein sequence ID" value="RAK19083.1"/>
    <property type="molecule type" value="Genomic_DNA"/>
</dbReference>
<keyword evidence="3" id="KW-1185">Reference proteome</keyword>
<organism evidence="2 3">
    <name type="scientific">Flavobacterium aquaticum</name>
    <dbReference type="NCBI Taxonomy" id="1236486"/>
    <lineage>
        <taxon>Bacteria</taxon>
        <taxon>Pseudomonadati</taxon>
        <taxon>Bacteroidota</taxon>
        <taxon>Flavobacteriia</taxon>
        <taxon>Flavobacteriales</taxon>
        <taxon>Flavobacteriaceae</taxon>
        <taxon>Flavobacterium</taxon>
    </lineage>
</organism>
<accession>A0A327YDP3</accession>
<evidence type="ECO:0000256" key="1">
    <source>
        <dbReference type="SAM" id="SignalP"/>
    </source>
</evidence>